<proteinExistence type="predicted"/>
<protein>
    <submittedName>
        <fullName evidence="2">Uncharacterized protein</fullName>
    </submittedName>
</protein>
<dbReference type="EMBL" id="JACNJN010000082">
    <property type="protein sequence ID" value="MBC8334879.1"/>
    <property type="molecule type" value="Genomic_DNA"/>
</dbReference>
<comment type="caution">
    <text evidence="2">The sequence shown here is derived from an EMBL/GenBank/DDBJ whole genome shotgun (WGS) entry which is preliminary data.</text>
</comment>
<dbReference type="AlphaFoldDB" id="A0A8J6NJI3"/>
<feature type="compositionally biased region" description="Basic and acidic residues" evidence="1">
    <location>
        <begin position="56"/>
        <end position="79"/>
    </location>
</feature>
<evidence type="ECO:0000313" key="2">
    <source>
        <dbReference type="EMBL" id="MBC8334879.1"/>
    </source>
</evidence>
<sequence length="98" mass="11451">MSKKTKIRTKEDQKTEEEHMMETFPEPRGMPNEWSLSDLADAKTKRDLLDDKKVVSLQKSAKESNGDSPEMKKDEEHLIETFPKPRTMPSEWHCNNCD</sequence>
<organism evidence="2 3">
    <name type="scientific">Candidatus Desulfolinea nitratireducens</name>
    <dbReference type="NCBI Taxonomy" id="2841698"/>
    <lineage>
        <taxon>Bacteria</taxon>
        <taxon>Bacillati</taxon>
        <taxon>Chloroflexota</taxon>
        <taxon>Anaerolineae</taxon>
        <taxon>Anaerolineales</taxon>
        <taxon>Anaerolineales incertae sedis</taxon>
        <taxon>Candidatus Desulfolinea</taxon>
    </lineage>
</organism>
<name>A0A8J6NJI3_9CHLR</name>
<accession>A0A8J6NJI3</accession>
<evidence type="ECO:0000313" key="3">
    <source>
        <dbReference type="Proteomes" id="UP000614469"/>
    </source>
</evidence>
<feature type="compositionally biased region" description="Basic and acidic residues" evidence="1">
    <location>
        <begin position="8"/>
        <end position="21"/>
    </location>
</feature>
<reference evidence="2 3" key="1">
    <citation type="submission" date="2020-08" db="EMBL/GenBank/DDBJ databases">
        <title>Bridging the membrane lipid divide: bacteria of the FCB group superphylum have the potential to synthesize archaeal ether lipids.</title>
        <authorList>
            <person name="Villanueva L."/>
            <person name="Von Meijenfeldt F.A.B."/>
            <person name="Westbye A.B."/>
            <person name="Yadav S."/>
            <person name="Hopmans E.C."/>
            <person name="Dutilh B.E."/>
            <person name="Sinninghe Damste J.S."/>
        </authorList>
    </citation>
    <scope>NUCLEOTIDE SEQUENCE [LARGE SCALE GENOMIC DNA]</scope>
    <source>
        <strain evidence="2">NIOZ-UU36</strain>
    </source>
</reference>
<gene>
    <name evidence="2" type="ORF">H8E29_06425</name>
</gene>
<feature type="region of interest" description="Disordered" evidence="1">
    <location>
        <begin position="1"/>
        <end position="34"/>
    </location>
</feature>
<feature type="region of interest" description="Disordered" evidence="1">
    <location>
        <begin position="56"/>
        <end position="98"/>
    </location>
</feature>
<evidence type="ECO:0000256" key="1">
    <source>
        <dbReference type="SAM" id="MobiDB-lite"/>
    </source>
</evidence>
<dbReference type="Proteomes" id="UP000614469">
    <property type="component" value="Unassembled WGS sequence"/>
</dbReference>